<organism evidence="7 8">
    <name type="scientific">Thioalkalivibrio sulfidiphilus (strain HL-EbGR7)</name>
    <dbReference type="NCBI Taxonomy" id="396588"/>
    <lineage>
        <taxon>Bacteria</taxon>
        <taxon>Pseudomonadati</taxon>
        <taxon>Pseudomonadota</taxon>
        <taxon>Gammaproteobacteria</taxon>
        <taxon>Chromatiales</taxon>
        <taxon>Ectothiorhodospiraceae</taxon>
        <taxon>Thioalkalivibrio</taxon>
    </lineage>
</organism>
<dbReference type="GO" id="GO:0016491">
    <property type="term" value="F:oxidoreductase activity"/>
    <property type="evidence" value="ECO:0007669"/>
    <property type="project" value="InterPro"/>
</dbReference>
<dbReference type="SUPFAM" id="SSF51905">
    <property type="entry name" value="FAD/NAD(P)-binding domain"/>
    <property type="match status" value="2"/>
</dbReference>
<dbReference type="InterPro" id="IPR052541">
    <property type="entry name" value="SQRD"/>
</dbReference>
<feature type="domain" description="Sulfide dehydrogenase [flavocytochrome c] flavoprotein chain central" evidence="6">
    <location>
        <begin position="164"/>
        <end position="304"/>
    </location>
</feature>
<dbReference type="InterPro" id="IPR023753">
    <property type="entry name" value="FAD/NAD-binding_dom"/>
</dbReference>
<evidence type="ECO:0000259" key="4">
    <source>
        <dbReference type="Pfam" id="PF07992"/>
    </source>
</evidence>
<dbReference type="EMBL" id="CP001339">
    <property type="protein sequence ID" value="ACL71778.1"/>
    <property type="molecule type" value="Genomic_DNA"/>
</dbReference>
<protein>
    <submittedName>
        <fullName evidence="7">FAD-dependent pyridine nucleotide-disulphide oxidoreductase</fullName>
    </submittedName>
</protein>
<proteinExistence type="predicted"/>
<dbReference type="AlphaFoldDB" id="B8GME6"/>
<keyword evidence="2" id="KW-0274">FAD</keyword>
<keyword evidence="8" id="KW-1185">Reference proteome</keyword>
<keyword evidence="1" id="KW-0285">Flavoprotein</keyword>
<dbReference type="Gene3D" id="3.90.760.10">
    <property type="entry name" value="Flavocytochrome c sulphide dehydrogenase, flavin-binding domain"/>
    <property type="match status" value="1"/>
</dbReference>
<dbReference type="SUPFAM" id="SSF55424">
    <property type="entry name" value="FAD/NAD-linked reductases, dimerisation (C-terminal) domain"/>
    <property type="match status" value="1"/>
</dbReference>
<dbReference type="Pfam" id="PF07992">
    <property type="entry name" value="Pyr_redox_2"/>
    <property type="match status" value="1"/>
</dbReference>
<feature type="domain" description="Flavocytochrome c sulphide dehydrogenase flavin-binding" evidence="5">
    <location>
        <begin position="381"/>
        <end position="447"/>
    </location>
</feature>
<keyword evidence="3" id="KW-0732">Signal</keyword>
<dbReference type="eggNOG" id="COG0446">
    <property type="taxonomic scope" value="Bacteria"/>
</dbReference>
<evidence type="ECO:0000256" key="2">
    <source>
        <dbReference type="ARBA" id="ARBA00022827"/>
    </source>
</evidence>
<accession>B8GME6</accession>
<dbReference type="PANTHER" id="PTHR43755">
    <property type="match status" value="1"/>
</dbReference>
<evidence type="ECO:0000259" key="6">
    <source>
        <dbReference type="Pfam" id="PF21706"/>
    </source>
</evidence>
<evidence type="ECO:0000313" key="8">
    <source>
        <dbReference type="Proteomes" id="UP000002383"/>
    </source>
</evidence>
<reference evidence="7 8" key="1">
    <citation type="journal article" date="2011" name="Stand. Genomic Sci.">
        <title>Complete genome sequence of 'Thioalkalivibrio sulfidophilus' HL-EbGr7.</title>
        <authorList>
            <person name="Muyzer G."/>
            <person name="Sorokin D.Y."/>
            <person name="Mavromatis K."/>
            <person name="Lapidus A."/>
            <person name="Clum A."/>
            <person name="Ivanova N."/>
            <person name="Pati A."/>
            <person name="d'Haeseleer P."/>
            <person name="Woyke T."/>
            <person name="Kyrpides N.C."/>
        </authorList>
    </citation>
    <scope>NUCLEOTIDE SEQUENCE [LARGE SCALE GENOMIC DNA]</scope>
    <source>
        <strain evidence="7 8">HL-EbGR7</strain>
    </source>
</reference>
<dbReference type="Pfam" id="PF21706">
    <property type="entry name" value="FCSD_central"/>
    <property type="match status" value="1"/>
</dbReference>
<dbReference type="Pfam" id="PF09242">
    <property type="entry name" value="FCSD-flav_bind"/>
    <property type="match status" value="1"/>
</dbReference>
<dbReference type="RefSeq" id="WP_012637266.1">
    <property type="nucleotide sequence ID" value="NC_011901.1"/>
</dbReference>
<sequence length="448" mass="49257" precursor="true">MQRRDFLKALGAGAMLASGLSIKSVFASATPHVVIVGGGVGGATAAKYLKLADPNIRVTVIEKNPVYIRPYGSSEVLNDHIGMTELEVRYDRLRDRYGIEFLFDTVIGVDPLARTVRTAGGVQLNYDRMIVSPGIQLLYDRIEGYSASVAESRIPSAWIPGHQTRLLRDQLHAMRPGGTFVIVAPPNPYRCPPGPYERGALMAEWFKVHNPTAKVIILDSKDNFVPGPSMLLGWNRLYGYNVPERFREGMPTEGEWPMKAHEEPGMLEWVAGRDGGRVLSVDPAALSVETEAGRFQADVLNIVPPMVAGRVAFDLDLVDGTGYCPIDRRTHESTRHPGIHVIGDACVADAMPKSGFSANTQAKVAARAVVDLLAGRDTQVPLWENTCYALAGTEYGLYVADIFRLVDGRITRTEGPRFLPLDASRAQIRIGALYQQNWMRTFTEDCFA</sequence>
<dbReference type="InterPro" id="IPR015323">
    <property type="entry name" value="FlavoCytC_S_DH_flav-bd"/>
</dbReference>
<dbReference type="STRING" id="396588.Tgr7_0686"/>
<evidence type="ECO:0000313" key="7">
    <source>
        <dbReference type="EMBL" id="ACL71778.1"/>
    </source>
</evidence>
<dbReference type="KEGG" id="tgr:Tgr7_0686"/>
<dbReference type="InterPro" id="IPR036188">
    <property type="entry name" value="FAD/NAD-bd_sf"/>
</dbReference>
<dbReference type="InterPro" id="IPR037092">
    <property type="entry name" value="FlavoCytC_S_DH_flav-bd_sf"/>
</dbReference>
<feature type="chain" id="PRO_5002870367" evidence="3">
    <location>
        <begin position="28"/>
        <end position="448"/>
    </location>
</feature>
<gene>
    <name evidence="7" type="ordered locus">Tgr7_0686</name>
</gene>
<evidence type="ECO:0000256" key="1">
    <source>
        <dbReference type="ARBA" id="ARBA00022630"/>
    </source>
</evidence>
<feature type="signal peptide" evidence="3">
    <location>
        <begin position="1"/>
        <end position="27"/>
    </location>
</feature>
<feature type="domain" description="FAD/NAD(P)-binding" evidence="4">
    <location>
        <begin position="32"/>
        <end position="144"/>
    </location>
</feature>
<evidence type="ECO:0000256" key="3">
    <source>
        <dbReference type="SAM" id="SignalP"/>
    </source>
</evidence>
<dbReference type="HOGENOM" id="CLU_030742_0_0_6"/>
<dbReference type="InterPro" id="IPR016156">
    <property type="entry name" value="FAD/NAD-linked_Rdtase_dimer_sf"/>
</dbReference>
<name>B8GME6_THISH</name>
<evidence type="ECO:0000259" key="5">
    <source>
        <dbReference type="Pfam" id="PF09242"/>
    </source>
</evidence>
<dbReference type="OrthoDB" id="9802771at2"/>
<dbReference type="Gene3D" id="3.50.50.60">
    <property type="entry name" value="FAD/NAD(P)-binding domain"/>
    <property type="match status" value="2"/>
</dbReference>
<dbReference type="GO" id="GO:0050660">
    <property type="term" value="F:flavin adenine dinucleotide binding"/>
    <property type="evidence" value="ECO:0007669"/>
    <property type="project" value="InterPro"/>
</dbReference>
<dbReference type="PANTHER" id="PTHR43755:SF1">
    <property type="entry name" value="FAD-DEPENDENT PYRIDINE NUCLEOTIDE-DISULPHIDE OXIDOREDUCTASE"/>
    <property type="match status" value="1"/>
</dbReference>
<dbReference type="Proteomes" id="UP000002383">
    <property type="component" value="Chromosome"/>
</dbReference>
<dbReference type="InterPro" id="IPR049386">
    <property type="entry name" value="FCSD_central"/>
</dbReference>